<gene>
    <name evidence="2" type="ORF">NDEV_2077</name>
</gene>
<organism evidence="2 3">
    <name type="scientific">Nitrosotalea devaniterrae</name>
    <dbReference type="NCBI Taxonomy" id="1078905"/>
    <lineage>
        <taxon>Archaea</taxon>
        <taxon>Nitrososphaerota</taxon>
        <taxon>Nitrososphaeria</taxon>
        <taxon>Nitrosotaleales</taxon>
        <taxon>Nitrosotaleaceae</taxon>
        <taxon>Nitrosotalea</taxon>
    </lineage>
</organism>
<dbReference type="InterPro" id="IPR030688">
    <property type="entry name" value="MeTrfase_MtrA/MtxA"/>
</dbReference>
<dbReference type="AlphaFoldDB" id="A0A128A668"/>
<protein>
    <submittedName>
        <fullName evidence="2">Tetrahydromethanopterin S-methyltransferase 23 kD subunit</fullName>
    </submittedName>
</protein>
<sequence>MNNLIEDIAGELCRIILPIKEEVFFGDPKSNIVVCTLSSMNLLRDISKSSIIKEVAIVGRLLSENKGIDSLIRSVISNEKIDTIILCGKDTLGHKSGETLLYLYKNGMDVNRMIIGSSSPHPVLTVTKSEVSKFQRQVKIINKIGETSISQLKNIIDTLRQTQ</sequence>
<keyword evidence="2" id="KW-0489">Methyltransferase</keyword>
<evidence type="ECO:0000256" key="1">
    <source>
        <dbReference type="ARBA" id="ARBA00022679"/>
    </source>
</evidence>
<proteinExistence type="predicted"/>
<dbReference type="Proteomes" id="UP000196239">
    <property type="component" value="Chromosome 1"/>
</dbReference>
<keyword evidence="3" id="KW-1185">Reference proteome</keyword>
<keyword evidence="1 2" id="KW-0808">Transferase</keyword>
<name>A0A128A668_9ARCH</name>
<evidence type="ECO:0000313" key="2">
    <source>
        <dbReference type="EMBL" id="CUR52839.1"/>
    </source>
</evidence>
<dbReference type="GO" id="GO:0032259">
    <property type="term" value="P:methylation"/>
    <property type="evidence" value="ECO:0007669"/>
    <property type="project" value="UniProtKB-KW"/>
</dbReference>
<dbReference type="EMBL" id="LN890280">
    <property type="protein sequence ID" value="CUR52839.1"/>
    <property type="molecule type" value="Genomic_DNA"/>
</dbReference>
<accession>A0A128A668</accession>
<evidence type="ECO:0000313" key="3">
    <source>
        <dbReference type="Proteomes" id="UP000196239"/>
    </source>
</evidence>
<reference evidence="3" key="1">
    <citation type="submission" date="2015-10" db="EMBL/GenBank/DDBJ databases">
        <authorList>
            <person name="Lehtovirta-Morley L.E."/>
            <person name="Vieille C."/>
        </authorList>
    </citation>
    <scope>NUCLEOTIDE SEQUENCE [LARGE SCALE GENOMIC DNA]</scope>
</reference>
<dbReference type="GO" id="GO:0008168">
    <property type="term" value="F:methyltransferase activity"/>
    <property type="evidence" value="ECO:0007669"/>
    <property type="project" value="UniProtKB-KW"/>
</dbReference>
<dbReference type="Pfam" id="PF04208">
    <property type="entry name" value="MtrA"/>
    <property type="match status" value="1"/>
</dbReference>
<dbReference type="KEGG" id="ndv:NDEV_2077"/>